<dbReference type="Gene3D" id="1.10.10.10">
    <property type="entry name" value="Winged helix-like DNA-binding domain superfamily/Winged helix DNA-binding domain"/>
    <property type="match status" value="1"/>
</dbReference>
<dbReference type="EMBL" id="MLJW01001424">
    <property type="protein sequence ID" value="OIQ78316.1"/>
    <property type="molecule type" value="Genomic_DNA"/>
</dbReference>
<dbReference type="PANTHER" id="PTHR30432:SF1">
    <property type="entry name" value="DNA-BINDING TRANSCRIPTIONAL DUAL REGULATOR MODE"/>
    <property type="match status" value="1"/>
</dbReference>
<dbReference type="InterPro" id="IPR036390">
    <property type="entry name" value="WH_DNA-bd_sf"/>
</dbReference>
<accession>A0A1J5QEC7</accession>
<gene>
    <name evidence="3" type="primary">mopA_10</name>
    <name evidence="3" type="ORF">GALL_399790</name>
</gene>
<feature type="region of interest" description="Disordered" evidence="1">
    <location>
        <begin position="1"/>
        <end position="26"/>
    </location>
</feature>
<evidence type="ECO:0000259" key="2">
    <source>
        <dbReference type="Pfam" id="PF00126"/>
    </source>
</evidence>
<dbReference type="PANTHER" id="PTHR30432">
    <property type="entry name" value="TRANSCRIPTIONAL REGULATOR MODE"/>
    <property type="match status" value="1"/>
</dbReference>
<protein>
    <submittedName>
        <fullName evidence="3">Molybdenum-pterin-binding protein MopA</fullName>
    </submittedName>
</protein>
<dbReference type="InterPro" id="IPR000847">
    <property type="entry name" value="LysR_HTH_N"/>
</dbReference>
<feature type="compositionally biased region" description="Low complexity" evidence="1">
    <location>
        <begin position="13"/>
        <end position="24"/>
    </location>
</feature>
<comment type="caution">
    <text evidence="3">The sequence shown here is derived from an EMBL/GenBank/DDBJ whole genome shotgun (WGS) entry which is preliminary data.</text>
</comment>
<evidence type="ECO:0000313" key="3">
    <source>
        <dbReference type="EMBL" id="OIQ78316.1"/>
    </source>
</evidence>
<name>A0A1J5QEC7_9ZZZZ</name>
<evidence type="ECO:0000256" key="1">
    <source>
        <dbReference type="SAM" id="MobiDB-lite"/>
    </source>
</evidence>
<feature type="domain" description="HTH lysR-type" evidence="2">
    <location>
        <begin position="45"/>
        <end position="104"/>
    </location>
</feature>
<organism evidence="3">
    <name type="scientific">mine drainage metagenome</name>
    <dbReference type="NCBI Taxonomy" id="410659"/>
    <lineage>
        <taxon>unclassified sequences</taxon>
        <taxon>metagenomes</taxon>
        <taxon>ecological metagenomes</taxon>
    </lineage>
</organism>
<dbReference type="GO" id="GO:0003700">
    <property type="term" value="F:DNA-binding transcription factor activity"/>
    <property type="evidence" value="ECO:0007669"/>
    <property type="project" value="InterPro"/>
</dbReference>
<dbReference type="InterPro" id="IPR051815">
    <property type="entry name" value="Molybdate_resp_trans_reg"/>
</dbReference>
<proteinExistence type="predicted"/>
<sequence length="134" mass="14445">MSGRRRYATFMDASNPSSSSPGAGTPRVRLQIKQGAAIGPGKAALLEALERTGSISAAGRELGMSYRRAWLLIHSVNQAYRQPLVEASKGGAGGGGAQLTPLGREVLSLYRRMERKALRAIQPEIETLQQMLHE</sequence>
<dbReference type="Pfam" id="PF00126">
    <property type="entry name" value="HTH_1"/>
    <property type="match status" value="1"/>
</dbReference>
<dbReference type="SUPFAM" id="SSF46785">
    <property type="entry name" value="Winged helix' DNA-binding domain"/>
    <property type="match status" value="1"/>
</dbReference>
<dbReference type="AlphaFoldDB" id="A0A1J5QEC7"/>
<reference evidence="3" key="1">
    <citation type="submission" date="2016-10" db="EMBL/GenBank/DDBJ databases">
        <title>Sequence of Gallionella enrichment culture.</title>
        <authorList>
            <person name="Poehlein A."/>
            <person name="Muehling M."/>
            <person name="Daniel R."/>
        </authorList>
    </citation>
    <scope>NUCLEOTIDE SEQUENCE</scope>
</reference>
<dbReference type="InterPro" id="IPR036388">
    <property type="entry name" value="WH-like_DNA-bd_sf"/>
</dbReference>